<organism evidence="11 12">
    <name type="scientific">Pseudoluteimonas lycopersici</name>
    <dbReference type="NCBI Taxonomy" id="1324796"/>
    <lineage>
        <taxon>Bacteria</taxon>
        <taxon>Pseudomonadati</taxon>
        <taxon>Pseudomonadota</taxon>
        <taxon>Gammaproteobacteria</taxon>
        <taxon>Lysobacterales</taxon>
        <taxon>Lysobacteraceae</taxon>
        <taxon>Pseudoluteimonas</taxon>
    </lineage>
</organism>
<reference evidence="11 12" key="1">
    <citation type="submission" date="2019-07" db="EMBL/GenBank/DDBJ databases">
        <title>Lysobacter weifangensis sp. nov., isolated from bensulfuron-methyl contaminated farmland soil.</title>
        <authorList>
            <person name="Zhao H."/>
        </authorList>
    </citation>
    <scope>NUCLEOTIDE SEQUENCE [LARGE SCALE GENOMIC DNA]</scope>
    <source>
        <strain evidence="11 12">CC-Bw-6</strain>
    </source>
</reference>
<feature type="domain" description="Sulfatase N-terminal" evidence="9">
    <location>
        <begin position="238"/>
        <end position="525"/>
    </location>
</feature>
<dbReference type="Proteomes" id="UP000315891">
    <property type="component" value="Chromosome"/>
</dbReference>
<feature type="transmembrane region" description="Helical" evidence="8">
    <location>
        <begin position="74"/>
        <end position="93"/>
    </location>
</feature>
<evidence type="ECO:0000256" key="4">
    <source>
        <dbReference type="ARBA" id="ARBA00022679"/>
    </source>
</evidence>
<dbReference type="Gene3D" id="3.40.720.10">
    <property type="entry name" value="Alkaline Phosphatase, subunit A"/>
    <property type="match status" value="1"/>
</dbReference>
<keyword evidence="6 8" id="KW-1133">Transmembrane helix</keyword>
<dbReference type="InterPro" id="IPR040423">
    <property type="entry name" value="PEA_transferase"/>
</dbReference>
<proteinExistence type="predicted"/>
<dbReference type="InterPro" id="IPR058130">
    <property type="entry name" value="PEA_transf_C"/>
</dbReference>
<dbReference type="Pfam" id="PF08019">
    <property type="entry name" value="EptA_B_N"/>
    <property type="match status" value="1"/>
</dbReference>
<evidence type="ECO:0000256" key="3">
    <source>
        <dbReference type="ARBA" id="ARBA00022519"/>
    </source>
</evidence>
<feature type="transmembrane region" description="Helical" evidence="8">
    <location>
        <begin position="124"/>
        <end position="144"/>
    </location>
</feature>
<name>A0A516V6S1_9GAMM</name>
<evidence type="ECO:0000259" key="9">
    <source>
        <dbReference type="Pfam" id="PF00884"/>
    </source>
</evidence>
<dbReference type="Pfam" id="PF00884">
    <property type="entry name" value="Sulfatase"/>
    <property type="match status" value="1"/>
</dbReference>
<keyword evidence="3" id="KW-0997">Cell inner membrane</keyword>
<dbReference type="GO" id="GO:0005886">
    <property type="term" value="C:plasma membrane"/>
    <property type="evidence" value="ECO:0007669"/>
    <property type="project" value="UniProtKB-SubCell"/>
</dbReference>
<keyword evidence="4 11" id="KW-0808">Transferase</keyword>
<dbReference type="PANTHER" id="PTHR30443:SF0">
    <property type="entry name" value="PHOSPHOETHANOLAMINE TRANSFERASE EPTA"/>
    <property type="match status" value="1"/>
</dbReference>
<evidence type="ECO:0000259" key="10">
    <source>
        <dbReference type="Pfam" id="PF08019"/>
    </source>
</evidence>
<keyword evidence="7 8" id="KW-0472">Membrane</keyword>
<evidence type="ECO:0000256" key="2">
    <source>
        <dbReference type="ARBA" id="ARBA00022475"/>
    </source>
</evidence>
<dbReference type="AlphaFoldDB" id="A0A516V6S1"/>
<evidence type="ECO:0000256" key="8">
    <source>
        <dbReference type="SAM" id="Phobius"/>
    </source>
</evidence>
<comment type="subcellular location">
    <subcellularLocation>
        <location evidence="1">Cell inner membrane</location>
        <topology evidence="1">Multi-pass membrane protein</topology>
    </subcellularLocation>
</comment>
<dbReference type="CDD" id="cd16017">
    <property type="entry name" value="LptA"/>
    <property type="match status" value="1"/>
</dbReference>
<dbReference type="GO" id="GO:0016776">
    <property type="term" value="F:phosphotransferase activity, phosphate group as acceptor"/>
    <property type="evidence" value="ECO:0007669"/>
    <property type="project" value="TreeGrafter"/>
</dbReference>
<keyword evidence="12" id="KW-1185">Reference proteome</keyword>
<dbReference type="EMBL" id="CP041742">
    <property type="protein sequence ID" value="QDQ74212.1"/>
    <property type="molecule type" value="Genomic_DNA"/>
</dbReference>
<feature type="domain" description="Phosphoethanolamine transferase N-terminal" evidence="10">
    <location>
        <begin position="59"/>
        <end position="206"/>
    </location>
</feature>
<evidence type="ECO:0000313" key="12">
    <source>
        <dbReference type="Proteomes" id="UP000315891"/>
    </source>
</evidence>
<protein>
    <submittedName>
        <fullName evidence="11">Phosphoethanolamine--lipid A transferase</fullName>
    </submittedName>
</protein>
<dbReference type="InterPro" id="IPR000917">
    <property type="entry name" value="Sulfatase_N"/>
</dbReference>
<evidence type="ECO:0000256" key="6">
    <source>
        <dbReference type="ARBA" id="ARBA00022989"/>
    </source>
</evidence>
<dbReference type="OrthoDB" id="9786870at2"/>
<keyword evidence="2" id="KW-1003">Cell membrane</keyword>
<evidence type="ECO:0000313" key="11">
    <source>
        <dbReference type="EMBL" id="QDQ74212.1"/>
    </source>
</evidence>
<accession>A0A516V6S1</accession>
<keyword evidence="5 8" id="KW-0812">Transmembrane</keyword>
<feature type="transmembrane region" description="Helical" evidence="8">
    <location>
        <begin position="43"/>
        <end position="67"/>
    </location>
</feature>
<evidence type="ECO:0000256" key="7">
    <source>
        <dbReference type="ARBA" id="ARBA00023136"/>
    </source>
</evidence>
<evidence type="ECO:0000256" key="5">
    <source>
        <dbReference type="ARBA" id="ARBA00022692"/>
    </source>
</evidence>
<dbReference type="InterPro" id="IPR017850">
    <property type="entry name" value="Alkaline_phosphatase_core_sf"/>
</dbReference>
<sequence>MFASMIRSRPALRANTVLLLAALFLLLAANSRFWHVVLPLAPAGFAGAGFVLAFAALLLVLVAILLLPLSFKPLFKPWLGFVLFVAAGAAYFMDHYGAVVDRFAVQSVAETNLQEGGEWLSWKMLWTLLGLFALPLAALCWVRIDWQPFRRELWSRVKLALGLALVLALAAGLGGRQVAPTLRNHRELGHLANPVAVLSATLSYAHELHHTVNVVAAPLGRDARRADGMAAGGKPVVFVLVLGESARAASFSLDGYARDTNPELSKLPIDYFGNVHSCGTDTAVSVPCMFSNLGRSDYKESKAAASENVLDILSHAGYRVTWYDNNTGSKGVAKRLDERDEYNGQDPRFCGKAGCFDELLVENLRAELGAKTDDRVVVLHTKGSHGPAYYQRYPDAFARFQPACTTNELQRCPREQIINAYDNTILYTDHIVARAIRALRDDDKVDSALLYISDHGESTGENGLYLHGAPYLIAPESQTHIPMLLWMSDGFRARRGSDAACIAARRGAELSQDNLFDSLLGLLGVRTTAYRPALDAFAGCAKATAAQPAH</sequence>
<dbReference type="PANTHER" id="PTHR30443">
    <property type="entry name" value="INNER MEMBRANE PROTEIN"/>
    <property type="match status" value="1"/>
</dbReference>
<gene>
    <name evidence="11" type="ORF">FNZ56_10130</name>
</gene>
<dbReference type="SUPFAM" id="SSF53649">
    <property type="entry name" value="Alkaline phosphatase-like"/>
    <property type="match status" value="1"/>
</dbReference>
<evidence type="ECO:0000256" key="1">
    <source>
        <dbReference type="ARBA" id="ARBA00004429"/>
    </source>
</evidence>
<feature type="transmembrane region" description="Helical" evidence="8">
    <location>
        <begin position="156"/>
        <end position="175"/>
    </location>
</feature>
<dbReference type="NCBIfam" id="NF028537">
    <property type="entry name" value="P_eth_NH2_trans"/>
    <property type="match status" value="1"/>
</dbReference>
<dbReference type="InterPro" id="IPR012549">
    <property type="entry name" value="EptA-like_N"/>
</dbReference>
<dbReference type="GO" id="GO:0009244">
    <property type="term" value="P:lipopolysaccharide core region biosynthetic process"/>
    <property type="evidence" value="ECO:0007669"/>
    <property type="project" value="TreeGrafter"/>
</dbReference>